<proteinExistence type="predicted"/>
<dbReference type="RefSeq" id="WP_145912374.1">
    <property type="nucleotide sequence ID" value="NZ_DF820499.1"/>
</dbReference>
<keyword evidence="2" id="KW-0675">Receptor</keyword>
<feature type="compositionally biased region" description="Low complexity" evidence="1">
    <location>
        <begin position="47"/>
        <end position="80"/>
    </location>
</feature>
<reference evidence="3" key="1">
    <citation type="journal article" date="2014" name="Genome Announc.">
        <title>Draft genome sequence of Weissella oryzae SG25T, isolated from fermented rice grains.</title>
        <authorList>
            <person name="Tanizawa Y."/>
            <person name="Fujisawa T."/>
            <person name="Mochizuki T."/>
            <person name="Kaminuma E."/>
            <person name="Suzuki Y."/>
            <person name="Nakamura Y."/>
            <person name="Tohno M."/>
        </authorList>
    </citation>
    <scope>NUCLEOTIDE SEQUENCE [LARGE SCALE GENOMIC DNA]</scope>
    <source>
        <strain evidence="3">DSM 25784 / JCM 18191 / LMG 30913 / SG25</strain>
    </source>
</reference>
<accession>A0A069CX92</accession>
<dbReference type="AlphaFoldDB" id="A0A069CX92"/>
<feature type="region of interest" description="Disordered" evidence="1">
    <location>
        <begin position="47"/>
        <end position="109"/>
    </location>
</feature>
<feature type="compositionally biased region" description="Polar residues" evidence="1">
    <location>
        <begin position="81"/>
        <end position="96"/>
    </location>
</feature>
<dbReference type="EMBL" id="DF820499">
    <property type="protein sequence ID" value="GAK31808.1"/>
    <property type="molecule type" value="Genomic_DNA"/>
</dbReference>
<organism evidence="2 3">
    <name type="scientific">Weissella oryzae (strain DSM 25784 / JCM 18191 / LMG 30913 / SG25)</name>
    <dbReference type="NCBI Taxonomy" id="1329250"/>
    <lineage>
        <taxon>Bacteria</taxon>
        <taxon>Bacillati</taxon>
        <taxon>Bacillota</taxon>
        <taxon>Bacilli</taxon>
        <taxon>Lactobacillales</taxon>
        <taxon>Lactobacillaceae</taxon>
        <taxon>Weissella</taxon>
    </lineage>
</organism>
<dbReference type="Proteomes" id="UP000030643">
    <property type="component" value="Unassembled WGS sequence"/>
</dbReference>
<evidence type="ECO:0000313" key="2">
    <source>
        <dbReference type="EMBL" id="GAK31808.1"/>
    </source>
</evidence>
<gene>
    <name evidence="2" type="ORF">WOSG25_160230</name>
</gene>
<evidence type="ECO:0000313" key="3">
    <source>
        <dbReference type="Proteomes" id="UP000030643"/>
    </source>
</evidence>
<protein>
    <submittedName>
        <fullName evidence="2">TonB-dependent receptor</fullName>
    </submittedName>
</protein>
<keyword evidence="3" id="KW-1185">Reference proteome</keyword>
<sequence>MLVYIEKYTIANILQTLNGLKYSHSQGDFTGTKSGAVTLIYEVDQASVSDSDSMSDSESISESVSESISSSGLTLESMSDLTNGSDSLPHNNSLPNTGMVDEVSLQVFS</sequence>
<name>A0A069CX92_WEIOS</name>
<evidence type="ECO:0000256" key="1">
    <source>
        <dbReference type="SAM" id="MobiDB-lite"/>
    </source>
</evidence>